<feature type="transmembrane region" description="Helical" evidence="1">
    <location>
        <begin position="160"/>
        <end position="177"/>
    </location>
</feature>
<dbReference type="RefSeq" id="WP_338888119.1">
    <property type="nucleotide sequence ID" value="NZ_CP147846.1"/>
</dbReference>
<feature type="transmembrane region" description="Helical" evidence="1">
    <location>
        <begin position="42"/>
        <end position="61"/>
    </location>
</feature>
<keyword evidence="3" id="KW-1185">Reference proteome</keyword>
<gene>
    <name evidence="2" type="ORF">WDS16_23380</name>
</gene>
<name>A0ABZ2PNZ2_9NOCA</name>
<keyword evidence="1" id="KW-0812">Transmembrane</keyword>
<dbReference type="InterPro" id="IPR009339">
    <property type="entry name" value="DUF998"/>
</dbReference>
<protein>
    <submittedName>
        <fullName evidence="2">DUF998 domain-containing protein</fullName>
    </submittedName>
</protein>
<keyword evidence="1" id="KW-1133">Transmembrane helix</keyword>
<reference evidence="2 3" key="1">
    <citation type="submission" date="2024-03" db="EMBL/GenBank/DDBJ databases">
        <title>Natural products discovery in diverse microorganisms through a two-stage MS feature dereplication strategy.</title>
        <authorList>
            <person name="Zhang R."/>
        </authorList>
    </citation>
    <scope>NUCLEOTIDE SEQUENCE [LARGE SCALE GENOMIC DNA]</scope>
    <source>
        <strain evidence="2 3">18930</strain>
    </source>
</reference>
<evidence type="ECO:0000313" key="3">
    <source>
        <dbReference type="Proteomes" id="UP001432000"/>
    </source>
</evidence>
<feature type="transmembrane region" description="Helical" evidence="1">
    <location>
        <begin position="134"/>
        <end position="154"/>
    </location>
</feature>
<keyword evidence="1" id="KW-0472">Membrane</keyword>
<proteinExistence type="predicted"/>
<dbReference type="EMBL" id="CP147846">
    <property type="protein sequence ID" value="WXG68121.1"/>
    <property type="molecule type" value="Genomic_DNA"/>
</dbReference>
<organism evidence="2 3">
    <name type="scientific">Rhodococcus sovatensis</name>
    <dbReference type="NCBI Taxonomy" id="1805840"/>
    <lineage>
        <taxon>Bacteria</taxon>
        <taxon>Bacillati</taxon>
        <taxon>Actinomycetota</taxon>
        <taxon>Actinomycetes</taxon>
        <taxon>Mycobacteriales</taxon>
        <taxon>Nocardiaceae</taxon>
        <taxon>Rhodococcus</taxon>
    </lineage>
</organism>
<sequence>MALRVGRSAVSAGRGGYRGNVDGYRPVYDTVSELGVPAVSDWHVLMNIAFCVSAVSVLVAGFCSAHLLAARRWVYLAAVIGYSAGSVLVASVHSGDGSAHVVGAVLAIGAGNVIAVVVGTGVRACPRWFSGGSLALGVVGFLASVLLIAGIGPVGAVERASIYTFVAWELLTALAIGRRRVSADSRNTAVRPAPRLRSF</sequence>
<evidence type="ECO:0000313" key="2">
    <source>
        <dbReference type="EMBL" id="WXG68121.1"/>
    </source>
</evidence>
<feature type="transmembrane region" description="Helical" evidence="1">
    <location>
        <begin position="73"/>
        <end position="93"/>
    </location>
</feature>
<accession>A0ABZ2PNZ2</accession>
<dbReference type="Proteomes" id="UP001432000">
    <property type="component" value="Chromosome"/>
</dbReference>
<evidence type="ECO:0000256" key="1">
    <source>
        <dbReference type="SAM" id="Phobius"/>
    </source>
</evidence>
<feature type="transmembrane region" description="Helical" evidence="1">
    <location>
        <begin position="99"/>
        <end position="122"/>
    </location>
</feature>
<dbReference type="Pfam" id="PF06197">
    <property type="entry name" value="DUF998"/>
    <property type="match status" value="1"/>
</dbReference>